<comment type="caution">
    <text evidence="1">The sequence shown here is derived from an EMBL/GenBank/DDBJ whole genome shotgun (WGS) entry which is preliminary data.</text>
</comment>
<sequence>MGARGFRVAGIACARLPPSPFGGRVGFPSSAPIGFLSAYR</sequence>
<evidence type="ECO:0000313" key="1">
    <source>
        <dbReference type="EMBL" id="KAF7813128.1"/>
    </source>
</evidence>
<proteinExistence type="predicted"/>
<gene>
    <name evidence="1" type="ORF">G2W53_034104</name>
</gene>
<keyword evidence="2" id="KW-1185">Reference proteome</keyword>
<evidence type="ECO:0000313" key="2">
    <source>
        <dbReference type="Proteomes" id="UP000634136"/>
    </source>
</evidence>
<accession>A0A834SYR0</accession>
<reference evidence="1" key="1">
    <citation type="submission" date="2020-09" db="EMBL/GenBank/DDBJ databases">
        <title>Genome-Enabled Discovery of Anthraquinone Biosynthesis in Senna tora.</title>
        <authorList>
            <person name="Kang S.-H."/>
            <person name="Pandey R.P."/>
            <person name="Lee C.-M."/>
            <person name="Sim J.-S."/>
            <person name="Jeong J.-T."/>
            <person name="Choi B.-S."/>
            <person name="Jung M."/>
            <person name="Ginzburg D."/>
            <person name="Zhao K."/>
            <person name="Won S.Y."/>
            <person name="Oh T.-J."/>
            <person name="Yu Y."/>
            <person name="Kim N.-H."/>
            <person name="Lee O.R."/>
            <person name="Lee T.-H."/>
            <person name="Bashyal P."/>
            <person name="Kim T.-S."/>
            <person name="Lee W.-H."/>
            <person name="Kawkins C."/>
            <person name="Kim C.-K."/>
            <person name="Kim J.S."/>
            <person name="Ahn B.O."/>
            <person name="Rhee S.Y."/>
            <person name="Sohng J.K."/>
        </authorList>
    </citation>
    <scope>NUCLEOTIDE SEQUENCE</scope>
    <source>
        <tissue evidence="1">Leaf</tissue>
    </source>
</reference>
<dbReference type="EMBL" id="JAAIUW010000010">
    <property type="protein sequence ID" value="KAF7813128.1"/>
    <property type="molecule type" value="Genomic_DNA"/>
</dbReference>
<protein>
    <submittedName>
        <fullName evidence="1">Uncharacterized protein</fullName>
    </submittedName>
</protein>
<name>A0A834SYR0_9FABA</name>
<organism evidence="1 2">
    <name type="scientific">Senna tora</name>
    <dbReference type="NCBI Taxonomy" id="362788"/>
    <lineage>
        <taxon>Eukaryota</taxon>
        <taxon>Viridiplantae</taxon>
        <taxon>Streptophyta</taxon>
        <taxon>Embryophyta</taxon>
        <taxon>Tracheophyta</taxon>
        <taxon>Spermatophyta</taxon>
        <taxon>Magnoliopsida</taxon>
        <taxon>eudicotyledons</taxon>
        <taxon>Gunneridae</taxon>
        <taxon>Pentapetalae</taxon>
        <taxon>rosids</taxon>
        <taxon>fabids</taxon>
        <taxon>Fabales</taxon>
        <taxon>Fabaceae</taxon>
        <taxon>Caesalpinioideae</taxon>
        <taxon>Cassia clade</taxon>
        <taxon>Senna</taxon>
    </lineage>
</organism>
<dbReference type="Proteomes" id="UP000634136">
    <property type="component" value="Unassembled WGS sequence"/>
</dbReference>
<dbReference type="AlphaFoldDB" id="A0A834SYR0"/>